<dbReference type="SMART" id="SM00173">
    <property type="entry name" value="RAS"/>
    <property type="match status" value="1"/>
</dbReference>
<evidence type="ECO:0000313" key="4">
    <source>
        <dbReference type="Proteomes" id="UP001159405"/>
    </source>
</evidence>
<protein>
    <recommendedName>
        <fullName evidence="5">Rho GTPase</fullName>
    </recommendedName>
</protein>
<dbReference type="PRINTS" id="PR00449">
    <property type="entry name" value="RASTRNSFRMNG"/>
</dbReference>
<evidence type="ECO:0000256" key="1">
    <source>
        <dbReference type="ARBA" id="ARBA00022741"/>
    </source>
</evidence>
<dbReference type="PROSITE" id="PS51421">
    <property type="entry name" value="RAS"/>
    <property type="match status" value="1"/>
</dbReference>
<dbReference type="Gene3D" id="3.40.50.300">
    <property type="entry name" value="P-loop containing nucleotide triphosphate hydrolases"/>
    <property type="match status" value="1"/>
</dbReference>
<gene>
    <name evidence="3" type="ORF">PLOB_00032336</name>
</gene>
<dbReference type="InterPro" id="IPR027417">
    <property type="entry name" value="P-loop_NTPase"/>
</dbReference>
<reference evidence="3 4" key="1">
    <citation type="submission" date="2022-05" db="EMBL/GenBank/DDBJ databases">
        <authorList>
            <consortium name="Genoscope - CEA"/>
            <person name="William W."/>
        </authorList>
    </citation>
    <scope>NUCLEOTIDE SEQUENCE [LARGE SCALE GENOMIC DNA]</scope>
</reference>
<evidence type="ECO:0000313" key="3">
    <source>
        <dbReference type="EMBL" id="CAH3126337.1"/>
    </source>
</evidence>
<dbReference type="SUPFAM" id="SSF52540">
    <property type="entry name" value="P-loop containing nucleoside triphosphate hydrolases"/>
    <property type="match status" value="1"/>
</dbReference>
<dbReference type="EMBL" id="CALNXK010000042">
    <property type="protein sequence ID" value="CAH3126337.1"/>
    <property type="molecule type" value="Genomic_DNA"/>
</dbReference>
<dbReference type="InterPro" id="IPR001806">
    <property type="entry name" value="Small_GTPase"/>
</dbReference>
<dbReference type="SMART" id="SM00174">
    <property type="entry name" value="RHO"/>
    <property type="match status" value="1"/>
</dbReference>
<comment type="caution">
    <text evidence="3">The sequence shown here is derived from an EMBL/GenBank/DDBJ whole genome shotgun (WGS) entry which is preliminary data.</text>
</comment>
<keyword evidence="2" id="KW-0342">GTP-binding</keyword>
<keyword evidence="1" id="KW-0547">Nucleotide-binding</keyword>
<dbReference type="Pfam" id="PF00071">
    <property type="entry name" value="Ras"/>
    <property type="match status" value="1"/>
</dbReference>
<dbReference type="Proteomes" id="UP001159405">
    <property type="component" value="Unassembled WGS sequence"/>
</dbReference>
<sequence>MARNRRNALPVILEPISHPAEHIAHTLEEETRRRHSTGNAMPSPEGENIGNKFLLEYPCPATERYKLLVVGDDGCGKTSLLNALVKSDFDAEETISCIFDECVADVITEGSRMELMLWELSGLEDYESIRREMYRDSDVILICFDIGHPPSLQSVVSKWMPEISNACPGVPYLLIGCKNDLRSDAALQYYLTVPGQESEENDSVTRAKAVSVAQSIMARDYVECCAKTRWNVYTVFKSAAEAILHKEDEKLEETKSQSVLRRFSWFTRRSSGSDITDCHTVARSVSGNRRLSLFSTS</sequence>
<dbReference type="InterPro" id="IPR005225">
    <property type="entry name" value="Small_GTP-bd"/>
</dbReference>
<organism evidence="3 4">
    <name type="scientific">Porites lobata</name>
    <dbReference type="NCBI Taxonomy" id="104759"/>
    <lineage>
        <taxon>Eukaryota</taxon>
        <taxon>Metazoa</taxon>
        <taxon>Cnidaria</taxon>
        <taxon>Anthozoa</taxon>
        <taxon>Hexacorallia</taxon>
        <taxon>Scleractinia</taxon>
        <taxon>Fungiina</taxon>
        <taxon>Poritidae</taxon>
        <taxon>Porites</taxon>
    </lineage>
</organism>
<dbReference type="SMART" id="SM00175">
    <property type="entry name" value="RAB"/>
    <property type="match status" value="1"/>
</dbReference>
<keyword evidence="4" id="KW-1185">Reference proteome</keyword>
<dbReference type="PROSITE" id="PS51420">
    <property type="entry name" value="RHO"/>
    <property type="match status" value="1"/>
</dbReference>
<dbReference type="PROSITE" id="PS51419">
    <property type="entry name" value="RAB"/>
    <property type="match status" value="1"/>
</dbReference>
<name>A0ABN8P156_9CNID</name>
<dbReference type="InterPro" id="IPR003578">
    <property type="entry name" value="Small_GTPase_Rho"/>
</dbReference>
<proteinExistence type="predicted"/>
<evidence type="ECO:0000256" key="2">
    <source>
        <dbReference type="ARBA" id="ARBA00023134"/>
    </source>
</evidence>
<dbReference type="PANTHER" id="PTHR24072">
    <property type="entry name" value="RHO FAMILY GTPASE"/>
    <property type="match status" value="1"/>
</dbReference>
<accession>A0ABN8P156</accession>
<evidence type="ECO:0008006" key="5">
    <source>
        <dbReference type="Google" id="ProtNLM"/>
    </source>
</evidence>
<dbReference type="NCBIfam" id="TIGR00231">
    <property type="entry name" value="small_GTP"/>
    <property type="match status" value="1"/>
</dbReference>